<comment type="caution">
    <text evidence="2">The sequence shown here is derived from an EMBL/GenBank/DDBJ whole genome shotgun (WGS) entry which is preliminary data.</text>
</comment>
<dbReference type="SUPFAM" id="SSF53756">
    <property type="entry name" value="UDP-Glycosyltransferase/glycogen phosphorylase"/>
    <property type="match status" value="1"/>
</dbReference>
<evidence type="ECO:0000313" key="2">
    <source>
        <dbReference type="EMBL" id="GBR73580.1"/>
    </source>
</evidence>
<evidence type="ECO:0000313" key="3">
    <source>
        <dbReference type="Proteomes" id="UP000269352"/>
    </source>
</evidence>
<reference evidence="2 3" key="1">
    <citation type="journal article" date="2019" name="ISME J.">
        <title>Genome analyses of uncultured TG2/ZB3 bacteria in 'Margulisbacteria' specifically attached to ectosymbiotic spirochetes of protists in the termite gut.</title>
        <authorList>
            <person name="Utami Y.D."/>
            <person name="Kuwahara H."/>
            <person name="Igai K."/>
            <person name="Murakami T."/>
            <person name="Sugaya K."/>
            <person name="Morikawa T."/>
            <person name="Nagura Y."/>
            <person name="Yuki M."/>
            <person name="Deevong P."/>
            <person name="Inoue T."/>
            <person name="Kihara K."/>
            <person name="Lo N."/>
            <person name="Yamada A."/>
            <person name="Ohkuma M."/>
            <person name="Hongoh Y."/>
        </authorList>
    </citation>
    <scope>NUCLEOTIDE SEQUENCE [LARGE SCALE GENOMIC DNA]</scope>
    <source>
        <strain evidence="2">NkOx7-01</strain>
    </source>
</reference>
<dbReference type="Pfam" id="PF00534">
    <property type="entry name" value="Glycos_transf_1"/>
    <property type="match status" value="1"/>
</dbReference>
<proteinExistence type="predicted"/>
<feature type="non-terminal residue" evidence="2">
    <location>
        <position position="1"/>
    </location>
</feature>
<dbReference type="PANTHER" id="PTHR46401">
    <property type="entry name" value="GLYCOSYLTRANSFERASE WBBK-RELATED"/>
    <property type="match status" value="1"/>
</dbReference>
<keyword evidence="2" id="KW-0808">Transferase</keyword>
<dbReference type="EMBL" id="BGZN01000014">
    <property type="protein sequence ID" value="GBR73580.1"/>
    <property type="molecule type" value="Genomic_DNA"/>
</dbReference>
<sequence length="189" mass="21943">NIKKPFVFYPAQFWAHKNHVSIIEALAWLRDTKKIVIYGYFVGSDKGNLEYVKRMLKKYSLENQIFILGFVEYPALRYLYQNALAMTYVSLMGPNNLPPLEAAVLGCPVIVSNIPGHLEQMEDAGFFVDALKPQDIGAAIHLLYNDSMAREKLISKGTKLARKYKNYSYFKQMLRIIDEYVFWQKTWVD</sequence>
<dbReference type="Proteomes" id="UP000269352">
    <property type="component" value="Unassembled WGS sequence"/>
</dbReference>
<gene>
    <name evidence="2" type="ORF">NO1_0929</name>
</gene>
<organism evidence="2 3">
    <name type="scientific">Termititenax aidoneus</name>
    <dbReference type="NCBI Taxonomy" id="2218524"/>
    <lineage>
        <taxon>Bacteria</taxon>
        <taxon>Bacillati</taxon>
        <taxon>Candidatus Margulisiibacteriota</taxon>
        <taxon>Candidatus Termititenacia</taxon>
        <taxon>Candidatus Termititenacales</taxon>
        <taxon>Candidatus Termititenacaceae</taxon>
        <taxon>Candidatus Termititenax</taxon>
    </lineage>
</organism>
<name>A0A388TAC7_TERA1</name>
<keyword evidence="3" id="KW-1185">Reference proteome</keyword>
<feature type="domain" description="Glycosyl transferase family 1" evidence="1">
    <location>
        <begin position="3"/>
        <end position="159"/>
    </location>
</feature>
<dbReference type="Gene3D" id="3.40.50.2000">
    <property type="entry name" value="Glycogen Phosphorylase B"/>
    <property type="match status" value="1"/>
</dbReference>
<protein>
    <submittedName>
        <fullName evidence="2">Glycosyl transferase GTB-type super family</fullName>
    </submittedName>
</protein>
<evidence type="ECO:0000259" key="1">
    <source>
        <dbReference type="Pfam" id="PF00534"/>
    </source>
</evidence>
<dbReference type="AlphaFoldDB" id="A0A388TAC7"/>
<dbReference type="PANTHER" id="PTHR46401:SF8">
    <property type="entry name" value="BLL6006 PROTEIN"/>
    <property type="match status" value="1"/>
</dbReference>
<dbReference type="InterPro" id="IPR001296">
    <property type="entry name" value="Glyco_trans_1"/>
</dbReference>
<accession>A0A388TAC7</accession>
<dbReference type="GO" id="GO:0016757">
    <property type="term" value="F:glycosyltransferase activity"/>
    <property type="evidence" value="ECO:0007669"/>
    <property type="project" value="InterPro"/>
</dbReference>